<sequence length="184" mass="20748">MILLAFAILALLVGFVLLRRSQQRRRRLGLPNGDVFYQDHSGQPMAAVTLRSSAYGIHGKPDCLIRNAEGIIPVEFKKSAKPPAQGGVYPNHLIQVLAYIVLVRENYRERVPYGLVIYSGETARKVVPTDENLAWFATVVQEVRKSRFNNCADRSHNQKNRCRGCGVNASCDQSLWEIKERRPA</sequence>
<evidence type="ECO:0000313" key="8">
    <source>
        <dbReference type="EMBL" id="RSL18629.1"/>
    </source>
</evidence>
<name>A0A3R9QDD6_9BACT</name>
<feature type="domain" description="ABC transmembrane type-2" evidence="7">
    <location>
        <begin position="1"/>
        <end position="21"/>
    </location>
</feature>
<keyword evidence="4" id="KW-0378">Hydrolase</keyword>
<dbReference type="PANTHER" id="PTHR36531:SF6">
    <property type="entry name" value="DNA REPLICATION ATP-DEPENDENT HELICASE_NUCLEASE DNA2"/>
    <property type="match status" value="1"/>
</dbReference>
<evidence type="ECO:0000259" key="7">
    <source>
        <dbReference type="PROSITE" id="PS51012"/>
    </source>
</evidence>
<dbReference type="GO" id="GO:0004527">
    <property type="term" value="F:exonuclease activity"/>
    <property type="evidence" value="ECO:0007669"/>
    <property type="project" value="UniProtKB-KW"/>
</dbReference>
<evidence type="ECO:0000313" key="9">
    <source>
        <dbReference type="Proteomes" id="UP000269669"/>
    </source>
</evidence>
<comment type="cofactor">
    <cofactor evidence="1">
        <name>[4Fe-4S] cluster</name>
        <dbReference type="ChEBI" id="CHEBI:49883"/>
    </cofactor>
</comment>
<organism evidence="8 9">
    <name type="scientific">Edaphobacter aggregans</name>
    <dbReference type="NCBI Taxonomy" id="570835"/>
    <lineage>
        <taxon>Bacteria</taxon>
        <taxon>Pseudomonadati</taxon>
        <taxon>Acidobacteriota</taxon>
        <taxon>Terriglobia</taxon>
        <taxon>Terriglobales</taxon>
        <taxon>Acidobacteriaceae</taxon>
        <taxon>Edaphobacter</taxon>
    </lineage>
</organism>
<evidence type="ECO:0000256" key="6">
    <source>
        <dbReference type="ARBA" id="ARBA00023014"/>
    </source>
</evidence>
<dbReference type="InterPro" id="IPR011604">
    <property type="entry name" value="PDDEXK-like_dom_sf"/>
</dbReference>
<dbReference type="Proteomes" id="UP000269669">
    <property type="component" value="Unassembled WGS sequence"/>
</dbReference>
<accession>A0A3R9QDD6</accession>
<evidence type="ECO:0000256" key="5">
    <source>
        <dbReference type="ARBA" id="ARBA00023004"/>
    </source>
</evidence>
<gene>
    <name evidence="8" type="ORF">EDE15_4219</name>
</gene>
<keyword evidence="8" id="KW-0269">Exonuclease</keyword>
<dbReference type="InterPro" id="IPR038726">
    <property type="entry name" value="PDDEXK_AddAB-type"/>
</dbReference>
<dbReference type="InterPro" id="IPR047817">
    <property type="entry name" value="ABC2_TM_bact-type"/>
</dbReference>
<dbReference type="PANTHER" id="PTHR36531">
    <property type="entry name" value="CRISPR-ASSOCIATED EXONUCLEASE CAS4"/>
    <property type="match status" value="1"/>
</dbReference>
<dbReference type="GO" id="GO:0046872">
    <property type="term" value="F:metal ion binding"/>
    <property type="evidence" value="ECO:0007669"/>
    <property type="project" value="UniProtKB-KW"/>
</dbReference>
<keyword evidence="6" id="KW-0411">Iron-sulfur</keyword>
<dbReference type="InterPro" id="IPR051827">
    <property type="entry name" value="Cas4_exonuclease"/>
</dbReference>
<keyword evidence="5" id="KW-0408">Iron</keyword>
<evidence type="ECO:0000256" key="2">
    <source>
        <dbReference type="ARBA" id="ARBA00022722"/>
    </source>
</evidence>
<evidence type="ECO:0000256" key="4">
    <source>
        <dbReference type="ARBA" id="ARBA00022801"/>
    </source>
</evidence>
<dbReference type="Gene3D" id="3.90.320.10">
    <property type="match status" value="1"/>
</dbReference>
<keyword evidence="3" id="KW-0479">Metal-binding</keyword>
<protein>
    <submittedName>
        <fullName evidence="8">CRISPR-associated exonuclease Cas4</fullName>
    </submittedName>
</protein>
<dbReference type="GO" id="GO:0051536">
    <property type="term" value="F:iron-sulfur cluster binding"/>
    <property type="evidence" value="ECO:0007669"/>
    <property type="project" value="UniProtKB-KW"/>
</dbReference>
<dbReference type="OrthoDB" id="160794at2"/>
<comment type="caution">
    <text evidence="8">The sequence shown here is derived from an EMBL/GenBank/DDBJ whole genome shotgun (WGS) entry which is preliminary data.</text>
</comment>
<dbReference type="PROSITE" id="PS51012">
    <property type="entry name" value="ABC_TM2"/>
    <property type="match status" value="1"/>
</dbReference>
<dbReference type="Pfam" id="PF12705">
    <property type="entry name" value="PDDEXK_1"/>
    <property type="match status" value="1"/>
</dbReference>
<dbReference type="AlphaFoldDB" id="A0A3R9QDD6"/>
<keyword evidence="2" id="KW-0540">Nuclease</keyword>
<reference evidence="8 9" key="1">
    <citation type="submission" date="2018-12" db="EMBL/GenBank/DDBJ databases">
        <title>Sequencing of bacterial isolates from soil warming experiment in Harvard Forest, Massachusetts, USA.</title>
        <authorList>
            <person name="Deangelis K."/>
        </authorList>
    </citation>
    <scope>NUCLEOTIDE SEQUENCE [LARGE SCALE GENOMIC DNA]</scope>
    <source>
        <strain evidence="8 9">EB153</strain>
    </source>
</reference>
<keyword evidence="9" id="KW-1185">Reference proteome</keyword>
<dbReference type="RefSeq" id="WP_125486968.1">
    <property type="nucleotide sequence ID" value="NZ_RSDW01000001.1"/>
</dbReference>
<dbReference type="EMBL" id="RSDW01000001">
    <property type="protein sequence ID" value="RSL18629.1"/>
    <property type="molecule type" value="Genomic_DNA"/>
</dbReference>
<proteinExistence type="predicted"/>
<evidence type="ECO:0000256" key="1">
    <source>
        <dbReference type="ARBA" id="ARBA00001966"/>
    </source>
</evidence>
<evidence type="ECO:0000256" key="3">
    <source>
        <dbReference type="ARBA" id="ARBA00022723"/>
    </source>
</evidence>